<name>A0A024G8B2_9STRA</name>
<keyword evidence="2" id="KW-1185">Reference proteome</keyword>
<organism evidence="1 2">
    <name type="scientific">Albugo candida</name>
    <dbReference type="NCBI Taxonomy" id="65357"/>
    <lineage>
        <taxon>Eukaryota</taxon>
        <taxon>Sar</taxon>
        <taxon>Stramenopiles</taxon>
        <taxon>Oomycota</taxon>
        <taxon>Peronosporomycetes</taxon>
        <taxon>Albuginales</taxon>
        <taxon>Albuginaceae</taxon>
        <taxon>Albugo</taxon>
    </lineage>
</organism>
<dbReference type="InParanoid" id="A0A024G8B2"/>
<proteinExistence type="predicted"/>
<sequence length="116" mass="12780">MVSYLSNEKAHSFPIIVVVEKTGDINDLQRLPGDHLEGRLEGVHGVTNTYVQHLVKNTDIHALVMNGFQIFILSSCPNSEGTRANFASRIGCSISSWNTQSNILPSYTISDYGITK</sequence>
<accession>A0A024G8B2</accession>
<protein>
    <submittedName>
        <fullName evidence="1">Uncharacterized protein</fullName>
    </submittedName>
</protein>
<dbReference type="EMBL" id="CAIX01000039">
    <property type="protein sequence ID" value="CCI42795.1"/>
    <property type="molecule type" value="Genomic_DNA"/>
</dbReference>
<dbReference type="Proteomes" id="UP000053237">
    <property type="component" value="Unassembled WGS sequence"/>
</dbReference>
<evidence type="ECO:0000313" key="2">
    <source>
        <dbReference type="Proteomes" id="UP000053237"/>
    </source>
</evidence>
<gene>
    <name evidence="1" type="ORF">BN9_035790</name>
</gene>
<dbReference type="AlphaFoldDB" id="A0A024G8B2"/>
<comment type="caution">
    <text evidence="1">The sequence shown here is derived from an EMBL/GenBank/DDBJ whole genome shotgun (WGS) entry which is preliminary data.</text>
</comment>
<evidence type="ECO:0000313" key="1">
    <source>
        <dbReference type="EMBL" id="CCI42795.1"/>
    </source>
</evidence>
<reference evidence="1 2" key="1">
    <citation type="submission" date="2012-05" db="EMBL/GenBank/DDBJ databases">
        <title>Recombination and specialization in a pathogen metapopulation.</title>
        <authorList>
            <person name="Gardiner A."/>
            <person name="Kemen E."/>
            <person name="Schultz-Larsen T."/>
            <person name="MacLean D."/>
            <person name="Van Oosterhout C."/>
            <person name="Jones J.D.G."/>
        </authorList>
    </citation>
    <scope>NUCLEOTIDE SEQUENCE [LARGE SCALE GENOMIC DNA]</scope>
    <source>
        <strain evidence="1 2">Ac Nc2</strain>
    </source>
</reference>